<organism evidence="1 2">
    <name type="scientific">Salinarimonas soli</name>
    <dbReference type="NCBI Taxonomy" id="1638099"/>
    <lineage>
        <taxon>Bacteria</taxon>
        <taxon>Pseudomonadati</taxon>
        <taxon>Pseudomonadota</taxon>
        <taxon>Alphaproteobacteria</taxon>
        <taxon>Hyphomicrobiales</taxon>
        <taxon>Salinarimonadaceae</taxon>
        <taxon>Salinarimonas</taxon>
    </lineage>
</organism>
<dbReference type="EMBL" id="VUOA01000028">
    <property type="protein sequence ID" value="KAA2236320.1"/>
    <property type="molecule type" value="Genomic_DNA"/>
</dbReference>
<dbReference type="AlphaFoldDB" id="A0A5B2VCY2"/>
<dbReference type="RefSeq" id="WP_149819522.1">
    <property type="nucleotide sequence ID" value="NZ_VUOA01000028.1"/>
</dbReference>
<accession>A0A5B2VCY2</accession>
<reference evidence="1 2" key="2">
    <citation type="submission" date="2019-09" db="EMBL/GenBank/DDBJ databases">
        <authorList>
            <person name="Jin C."/>
        </authorList>
    </citation>
    <scope>NUCLEOTIDE SEQUENCE [LARGE SCALE GENOMIC DNA]</scope>
    <source>
        <strain evidence="1 2">BN140002</strain>
    </source>
</reference>
<dbReference type="Pfam" id="PF07617">
    <property type="entry name" value="DUF1579"/>
    <property type="match status" value="1"/>
</dbReference>
<comment type="caution">
    <text evidence="1">The sequence shown here is derived from an EMBL/GenBank/DDBJ whole genome shotgun (WGS) entry which is preliminary data.</text>
</comment>
<dbReference type="OrthoDB" id="7186376at2"/>
<evidence type="ECO:0000313" key="2">
    <source>
        <dbReference type="Proteomes" id="UP000323142"/>
    </source>
</evidence>
<protein>
    <submittedName>
        <fullName evidence="1">DUF1579 domain-containing protein</fullName>
    </submittedName>
</protein>
<gene>
    <name evidence="1" type="ORF">F0L46_16600</name>
</gene>
<dbReference type="Proteomes" id="UP000323142">
    <property type="component" value="Unassembled WGS sequence"/>
</dbReference>
<name>A0A5B2VCY2_9HYPH</name>
<proteinExistence type="predicted"/>
<reference evidence="1 2" key="1">
    <citation type="submission" date="2019-09" db="EMBL/GenBank/DDBJ databases">
        <title>Salinarimonas rosea gen. nov., sp. nov., a new member of the a-2 subgroup of the Proteobacteria.</title>
        <authorList>
            <person name="Liu J."/>
        </authorList>
    </citation>
    <scope>NUCLEOTIDE SEQUENCE [LARGE SCALE GENOMIC DNA]</scope>
    <source>
        <strain evidence="1 2">BN140002</strain>
    </source>
</reference>
<keyword evidence="2" id="KW-1185">Reference proteome</keyword>
<dbReference type="InterPro" id="IPR011473">
    <property type="entry name" value="DUF1579"/>
</dbReference>
<sequence length="153" mass="16467">MTDGTQHHDGLARLLGTWEGEGEIHPSPWSAGGPARGRWSLRLGPGGHCLVGDYAEERADGEAFAGHGILAVDRERDELLWFWFDSLGLPPVEPARGAWHGDALVLVKRTPRGVGRTTFDLAGDGLVHAVTFEPPEGGPARPVATLAHRRIDT</sequence>
<evidence type="ECO:0000313" key="1">
    <source>
        <dbReference type="EMBL" id="KAA2236320.1"/>
    </source>
</evidence>